<organism evidence="1 2">
    <name type="scientific">Advenella incenata</name>
    <dbReference type="NCBI Taxonomy" id="267800"/>
    <lineage>
        <taxon>Bacteria</taxon>
        <taxon>Pseudomonadati</taxon>
        <taxon>Pseudomonadota</taxon>
        <taxon>Betaproteobacteria</taxon>
        <taxon>Burkholderiales</taxon>
        <taxon>Alcaligenaceae</taxon>
    </lineage>
</organism>
<comment type="caution">
    <text evidence="1">The sequence shown here is derived from an EMBL/GenBank/DDBJ whole genome shotgun (WGS) entry which is preliminary data.</text>
</comment>
<reference evidence="1 2" key="1">
    <citation type="submission" date="2019-02" db="EMBL/GenBank/DDBJ databases">
        <title>Genomic Encyclopedia of Type Strains, Phase IV (KMG-IV): sequencing the most valuable type-strain genomes for metagenomic binning, comparative biology and taxonomic classification.</title>
        <authorList>
            <person name="Goeker M."/>
        </authorList>
    </citation>
    <scope>NUCLEOTIDE SEQUENCE [LARGE SCALE GENOMIC DNA]</scope>
    <source>
        <strain evidence="1 2">DSM 23814</strain>
    </source>
</reference>
<gene>
    <name evidence="1" type="ORF">EV681_0837</name>
</gene>
<sequence>MPVLTVLRARRTGLADSLGKAKPQAINRRLFSD</sequence>
<keyword evidence="2" id="KW-1185">Reference proteome</keyword>
<dbReference type="AlphaFoldDB" id="A0A4V2FTQ5"/>
<proteinExistence type="predicted"/>
<evidence type="ECO:0000313" key="1">
    <source>
        <dbReference type="EMBL" id="RZT99055.1"/>
    </source>
</evidence>
<accession>A0A4V2FTQ5</accession>
<name>A0A4V2FTQ5_9BURK</name>
<dbReference type="EMBL" id="SHKO01000001">
    <property type="protein sequence ID" value="RZT99055.1"/>
    <property type="molecule type" value="Genomic_DNA"/>
</dbReference>
<protein>
    <submittedName>
        <fullName evidence="1">Uncharacterized protein</fullName>
    </submittedName>
</protein>
<evidence type="ECO:0000313" key="2">
    <source>
        <dbReference type="Proteomes" id="UP000293398"/>
    </source>
</evidence>
<dbReference type="Proteomes" id="UP000293398">
    <property type="component" value="Unassembled WGS sequence"/>
</dbReference>